<evidence type="ECO:0008006" key="3">
    <source>
        <dbReference type="Google" id="ProtNLM"/>
    </source>
</evidence>
<sequence>MAPIPNGPYAIAKRGEQSLTLQDEKAPAVVLPPTGQPGEQEWHVEGLSNGNVTIKNLRHGTYLSYDGVPEINKMLRGSSQATEWQLRQSAEPSTFHVVVPGGPVDGVELTVDLSLLRIFPPMTALRPLEPENHGQAWRFEFHE</sequence>
<name>A0ABT1JA12_9ACTN</name>
<dbReference type="RefSeq" id="WP_253804536.1">
    <property type="nucleotide sequence ID" value="NZ_BAAAUB010000015.1"/>
</dbReference>
<dbReference type="Gene3D" id="2.80.10.50">
    <property type="match status" value="1"/>
</dbReference>
<proteinExistence type="predicted"/>
<reference evidence="1 2" key="1">
    <citation type="submission" date="2022-06" db="EMBL/GenBank/DDBJ databases">
        <title>Sequencing the genomes of 1000 actinobacteria strains.</title>
        <authorList>
            <person name="Klenk H.-P."/>
        </authorList>
    </citation>
    <scope>NUCLEOTIDE SEQUENCE [LARGE SCALE GENOMIC DNA]</scope>
    <source>
        <strain evidence="1 2">DSM 41656</strain>
    </source>
</reference>
<dbReference type="Proteomes" id="UP001206483">
    <property type="component" value="Unassembled WGS sequence"/>
</dbReference>
<keyword evidence="2" id="KW-1185">Reference proteome</keyword>
<evidence type="ECO:0000313" key="2">
    <source>
        <dbReference type="Proteomes" id="UP001206483"/>
    </source>
</evidence>
<comment type="caution">
    <text evidence="1">The sequence shown here is derived from an EMBL/GenBank/DDBJ whole genome shotgun (WGS) entry which is preliminary data.</text>
</comment>
<dbReference type="EMBL" id="JAMZDX010000008">
    <property type="protein sequence ID" value="MCP2314208.1"/>
    <property type="molecule type" value="Genomic_DNA"/>
</dbReference>
<dbReference type="SUPFAM" id="SSF50370">
    <property type="entry name" value="Ricin B-like lectins"/>
    <property type="match status" value="1"/>
</dbReference>
<organism evidence="1 2">
    <name type="scientific">Kitasatospora paracochleata</name>
    <dbReference type="NCBI Taxonomy" id="58354"/>
    <lineage>
        <taxon>Bacteria</taxon>
        <taxon>Bacillati</taxon>
        <taxon>Actinomycetota</taxon>
        <taxon>Actinomycetes</taxon>
        <taxon>Kitasatosporales</taxon>
        <taxon>Streptomycetaceae</taxon>
        <taxon>Kitasatospora</taxon>
    </lineage>
</organism>
<protein>
    <recommendedName>
        <fullName evidence="3">Ricin B lectin domain-containing protein</fullName>
    </recommendedName>
</protein>
<gene>
    <name evidence="1" type="ORF">FHR36_007407</name>
</gene>
<dbReference type="InterPro" id="IPR035992">
    <property type="entry name" value="Ricin_B-like_lectins"/>
</dbReference>
<evidence type="ECO:0000313" key="1">
    <source>
        <dbReference type="EMBL" id="MCP2314208.1"/>
    </source>
</evidence>
<accession>A0ABT1JA12</accession>